<reference evidence="2 3" key="1">
    <citation type="journal article" date="2021" name="Elife">
        <title>Chloroplast acquisition without the gene transfer in kleptoplastic sea slugs, Plakobranchus ocellatus.</title>
        <authorList>
            <person name="Maeda T."/>
            <person name="Takahashi S."/>
            <person name="Yoshida T."/>
            <person name="Shimamura S."/>
            <person name="Takaki Y."/>
            <person name="Nagai Y."/>
            <person name="Toyoda A."/>
            <person name="Suzuki Y."/>
            <person name="Arimoto A."/>
            <person name="Ishii H."/>
            <person name="Satoh N."/>
            <person name="Nishiyama T."/>
            <person name="Hasebe M."/>
            <person name="Maruyama T."/>
            <person name="Minagawa J."/>
            <person name="Obokata J."/>
            <person name="Shigenobu S."/>
        </authorList>
    </citation>
    <scope>NUCLEOTIDE SEQUENCE [LARGE SCALE GENOMIC DNA]</scope>
</reference>
<proteinExistence type="predicted"/>
<accession>A0AAV4AYM0</accession>
<evidence type="ECO:0000313" key="2">
    <source>
        <dbReference type="EMBL" id="GFO11943.1"/>
    </source>
</evidence>
<dbReference type="AlphaFoldDB" id="A0AAV4AYM0"/>
<organism evidence="2 3">
    <name type="scientific">Plakobranchus ocellatus</name>
    <dbReference type="NCBI Taxonomy" id="259542"/>
    <lineage>
        <taxon>Eukaryota</taxon>
        <taxon>Metazoa</taxon>
        <taxon>Spiralia</taxon>
        <taxon>Lophotrochozoa</taxon>
        <taxon>Mollusca</taxon>
        <taxon>Gastropoda</taxon>
        <taxon>Heterobranchia</taxon>
        <taxon>Euthyneura</taxon>
        <taxon>Panpulmonata</taxon>
        <taxon>Sacoglossa</taxon>
        <taxon>Placobranchoidea</taxon>
        <taxon>Plakobranchidae</taxon>
        <taxon>Plakobranchus</taxon>
    </lineage>
</organism>
<dbReference type="Proteomes" id="UP000735302">
    <property type="component" value="Unassembled WGS sequence"/>
</dbReference>
<protein>
    <submittedName>
        <fullName evidence="2">Uncharacterized protein</fullName>
    </submittedName>
</protein>
<evidence type="ECO:0000313" key="3">
    <source>
        <dbReference type="Proteomes" id="UP000735302"/>
    </source>
</evidence>
<feature type="region of interest" description="Disordered" evidence="1">
    <location>
        <begin position="1"/>
        <end position="34"/>
    </location>
</feature>
<name>A0AAV4AYM0_9GAST</name>
<sequence length="107" mass="12160">MWRVRQNKIARGSRRRVPVARPSGLRRSRSGIREVPVSTARPSWTKLDNPWKASPVTRVITWSKYLDNQWTTDPQTLNRTPAFLITRGATSLKTELGYPGSAGLRTD</sequence>
<dbReference type="EMBL" id="BLXT01004368">
    <property type="protein sequence ID" value="GFO11943.1"/>
    <property type="molecule type" value="Genomic_DNA"/>
</dbReference>
<comment type="caution">
    <text evidence="2">The sequence shown here is derived from an EMBL/GenBank/DDBJ whole genome shotgun (WGS) entry which is preliminary data.</text>
</comment>
<gene>
    <name evidence="2" type="ORF">PoB_003844800</name>
</gene>
<evidence type="ECO:0000256" key="1">
    <source>
        <dbReference type="SAM" id="MobiDB-lite"/>
    </source>
</evidence>
<keyword evidence="3" id="KW-1185">Reference proteome</keyword>
<feature type="compositionally biased region" description="Basic residues" evidence="1">
    <location>
        <begin position="1"/>
        <end position="30"/>
    </location>
</feature>